<evidence type="ECO:0000313" key="2">
    <source>
        <dbReference type="EMBL" id="MPM57058.1"/>
    </source>
</evidence>
<sequence>MFQILGAALHASAAQAAGQPGAPHEVGTPAHQPNSIVKYSTRDDNGQQKKQPVCGKEGGDPSAGVDQRVPCPVGGASHPPEQRTEEPVSKGIHGAIPTGAAGRPLPSGNIVIFTYTASSLTYSAFFGRSTTI</sequence>
<proteinExistence type="predicted"/>
<evidence type="ECO:0000256" key="1">
    <source>
        <dbReference type="SAM" id="MobiDB-lite"/>
    </source>
</evidence>
<dbReference type="AlphaFoldDB" id="A0A645AWB9"/>
<name>A0A645AWB9_9ZZZZ</name>
<feature type="region of interest" description="Disordered" evidence="1">
    <location>
        <begin position="15"/>
        <end position="103"/>
    </location>
</feature>
<reference evidence="2" key="1">
    <citation type="submission" date="2019-08" db="EMBL/GenBank/DDBJ databases">
        <authorList>
            <person name="Kucharzyk K."/>
            <person name="Murdoch R.W."/>
            <person name="Higgins S."/>
            <person name="Loffler F."/>
        </authorList>
    </citation>
    <scope>NUCLEOTIDE SEQUENCE</scope>
</reference>
<gene>
    <name evidence="2" type="ORF">SDC9_103876</name>
</gene>
<accession>A0A645AWB9</accession>
<protein>
    <submittedName>
        <fullName evidence="2">Uncharacterized protein</fullName>
    </submittedName>
</protein>
<feature type="compositionally biased region" description="Low complexity" evidence="1">
    <location>
        <begin position="15"/>
        <end position="24"/>
    </location>
</feature>
<comment type="caution">
    <text evidence="2">The sequence shown here is derived from an EMBL/GenBank/DDBJ whole genome shotgun (WGS) entry which is preliminary data.</text>
</comment>
<organism evidence="2">
    <name type="scientific">bioreactor metagenome</name>
    <dbReference type="NCBI Taxonomy" id="1076179"/>
    <lineage>
        <taxon>unclassified sequences</taxon>
        <taxon>metagenomes</taxon>
        <taxon>ecological metagenomes</taxon>
    </lineage>
</organism>
<dbReference type="EMBL" id="VSSQ01016070">
    <property type="protein sequence ID" value="MPM57058.1"/>
    <property type="molecule type" value="Genomic_DNA"/>
</dbReference>